<dbReference type="SUPFAM" id="SSF48452">
    <property type="entry name" value="TPR-like"/>
    <property type="match status" value="1"/>
</dbReference>
<dbReference type="InterPro" id="IPR047150">
    <property type="entry name" value="SGT"/>
</dbReference>
<dbReference type="InterPro" id="IPR019734">
    <property type="entry name" value="TPR_rpt"/>
</dbReference>
<dbReference type="SMART" id="SM00028">
    <property type="entry name" value="TPR"/>
    <property type="match status" value="2"/>
</dbReference>
<dbReference type="EMBL" id="JAMXFF010000056">
    <property type="protein sequence ID" value="MCT7969662.1"/>
    <property type="molecule type" value="Genomic_DNA"/>
</dbReference>
<dbReference type="Gene3D" id="1.25.40.10">
    <property type="entry name" value="Tetratricopeptide repeat domain"/>
    <property type="match status" value="1"/>
</dbReference>
<dbReference type="PANTHER" id="PTHR45831">
    <property type="entry name" value="LD24721P"/>
    <property type="match status" value="1"/>
</dbReference>
<evidence type="ECO:0000256" key="2">
    <source>
        <dbReference type="ARBA" id="ARBA00022803"/>
    </source>
</evidence>
<reference evidence="6 7" key="1">
    <citation type="journal article" date="2022" name="Front. Microbiol.">
        <title>High genomic differentiation and limited gene flow indicate recent cryptic speciation within the genus Laspinema (cyanobacteria).</title>
        <authorList>
            <person name="Stanojkovic A."/>
            <person name="Skoupy S."/>
            <person name="Skaloud P."/>
            <person name="Dvorak P."/>
        </authorList>
    </citation>
    <scope>NUCLEOTIDE SEQUENCE [LARGE SCALE GENOMIC DNA]</scope>
    <source>
        <strain evidence="6 7">D2a</strain>
    </source>
</reference>
<dbReference type="InterPro" id="IPR036869">
    <property type="entry name" value="J_dom_sf"/>
</dbReference>
<keyword evidence="1" id="KW-0677">Repeat</keyword>
<feature type="compositionally biased region" description="Basic and acidic residues" evidence="4">
    <location>
        <begin position="197"/>
        <end position="207"/>
    </location>
</feature>
<dbReference type="Proteomes" id="UP001525890">
    <property type="component" value="Unassembled WGS sequence"/>
</dbReference>
<evidence type="ECO:0000259" key="5">
    <source>
        <dbReference type="PROSITE" id="PS50076"/>
    </source>
</evidence>
<evidence type="ECO:0000313" key="6">
    <source>
        <dbReference type="EMBL" id="MCT7969662.1"/>
    </source>
</evidence>
<dbReference type="SUPFAM" id="SSF46565">
    <property type="entry name" value="Chaperone J-domain"/>
    <property type="match status" value="1"/>
</dbReference>
<dbReference type="InterPro" id="IPR001623">
    <property type="entry name" value="DnaJ_domain"/>
</dbReference>
<keyword evidence="7" id="KW-1185">Reference proteome</keyword>
<sequence>MSLNIKQGLFQFDFEDHHAILGVPLDADFNTIRKRYMLIARRLHPDSSKAESPADKKLATQILSKLANPAYSKLTNESTRAEYGVLLGMMGKRLVQEKDKVKLKSEAAQQLLKSQNLETDYKESVAKLGKQAYETLSQTLETIGQLSELNLVYLQRKESQGETVGKPASDKKTGKSAASGKKKAEESPTQQPVAAEPKADPEKSAPSKIDNYCRRAENFIAGGDYDGAVNELKEGLKIQPKNSRAHGLLGQAYLKKNQATLAKVHINQALKLNPQEESALEAQKGLQKQIQKAAKEKDKKSPLAAFFGSLLGGKKKK</sequence>
<name>A0ABT2MYQ5_9CYAN</name>
<feature type="repeat" description="TPR" evidence="3">
    <location>
        <begin position="209"/>
        <end position="242"/>
    </location>
</feature>
<comment type="caution">
    <text evidence="6">The sequence shown here is derived from an EMBL/GenBank/DDBJ whole genome shotgun (WGS) entry which is preliminary data.</text>
</comment>
<dbReference type="SMART" id="SM00271">
    <property type="entry name" value="DnaJ"/>
    <property type="match status" value="1"/>
</dbReference>
<dbReference type="PANTHER" id="PTHR45831:SF2">
    <property type="entry name" value="LD24721P"/>
    <property type="match status" value="1"/>
</dbReference>
<gene>
    <name evidence="6" type="ORF">NG799_25445</name>
</gene>
<evidence type="ECO:0000256" key="1">
    <source>
        <dbReference type="ARBA" id="ARBA00022737"/>
    </source>
</evidence>
<dbReference type="RefSeq" id="WP_368009112.1">
    <property type="nucleotide sequence ID" value="NZ_JAMXFF010000056.1"/>
</dbReference>
<feature type="region of interest" description="Disordered" evidence="4">
    <location>
        <begin position="158"/>
        <end position="207"/>
    </location>
</feature>
<evidence type="ECO:0000313" key="7">
    <source>
        <dbReference type="Proteomes" id="UP001525890"/>
    </source>
</evidence>
<dbReference type="CDD" id="cd06257">
    <property type="entry name" value="DnaJ"/>
    <property type="match status" value="1"/>
</dbReference>
<dbReference type="PROSITE" id="PS50076">
    <property type="entry name" value="DNAJ_2"/>
    <property type="match status" value="1"/>
</dbReference>
<evidence type="ECO:0000256" key="4">
    <source>
        <dbReference type="SAM" id="MobiDB-lite"/>
    </source>
</evidence>
<feature type="domain" description="J" evidence="5">
    <location>
        <begin position="16"/>
        <end position="87"/>
    </location>
</feature>
<organism evidence="6 7">
    <name type="scientific">Laspinema palackyanum D2a</name>
    <dbReference type="NCBI Taxonomy" id="2953684"/>
    <lineage>
        <taxon>Bacteria</taxon>
        <taxon>Bacillati</taxon>
        <taxon>Cyanobacteriota</taxon>
        <taxon>Cyanophyceae</taxon>
        <taxon>Oscillatoriophycideae</taxon>
        <taxon>Oscillatoriales</taxon>
        <taxon>Laspinemataceae</taxon>
        <taxon>Laspinema</taxon>
        <taxon>Laspinema palackyanum</taxon>
    </lineage>
</organism>
<dbReference type="Pfam" id="PF14559">
    <property type="entry name" value="TPR_19"/>
    <property type="match status" value="1"/>
</dbReference>
<protein>
    <submittedName>
        <fullName evidence="6">J domain-containing protein</fullName>
    </submittedName>
</protein>
<proteinExistence type="predicted"/>
<feature type="repeat" description="TPR" evidence="3">
    <location>
        <begin position="243"/>
        <end position="276"/>
    </location>
</feature>
<accession>A0ABT2MYQ5</accession>
<keyword evidence="2 3" id="KW-0802">TPR repeat</keyword>
<dbReference type="Pfam" id="PF00226">
    <property type="entry name" value="DnaJ"/>
    <property type="match status" value="1"/>
</dbReference>
<dbReference type="InterPro" id="IPR011990">
    <property type="entry name" value="TPR-like_helical_dom_sf"/>
</dbReference>
<dbReference type="PROSITE" id="PS50005">
    <property type="entry name" value="TPR"/>
    <property type="match status" value="2"/>
</dbReference>
<evidence type="ECO:0000256" key="3">
    <source>
        <dbReference type="PROSITE-ProRule" id="PRU00339"/>
    </source>
</evidence>
<dbReference type="Gene3D" id="1.10.287.110">
    <property type="entry name" value="DnaJ domain"/>
    <property type="match status" value="1"/>
</dbReference>